<protein>
    <submittedName>
        <fullName evidence="4">FecR family protein</fullName>
    </submittedName>
</protein>
<evidence type="ECO:0000313" key="5">
    <source>
        <dbReference type="Proteomes" id="UP000309594"/>
    </source>
</evidence>
<gene>
    <name evidence="4" type="ORF">FBD94_23310</name>
</gene>
<dbReference type="PANTHER" id="PTHR30273:SF2">
    <property type="entry name" value="PROTEIN FECR"/>
    <property type="match status" value="1"/>
</dbReference>
<dbReference type="InterPro" id="IPR006860">
    <property type="entry name" value="FecR"/>
</dbReference>
<feature type="domain" description="Protein FecR C-terminal" evidence="3">
    <location>
        <begin position="286"/>
        <end position="353"/>
    </location>
</feature>
<dbReference type="InterPro" id="IPR032508">
    <property type="entry name" value="FecR_C"/>
</dbReference>
<dbReference type="InterPro" id="IPR012373">
    <property type="entry name" value="Ferrdict_sens_TM"/>
</dbReference>
<dbReference type="Gene3D" id="3.55.50.30">
    <property type="match status" value="1"/>
</dbReference>
<dbReference type="GO" id="GO:0016989">
    <property type="term" value="F:sigma factor antagonist activity"/>
    <property type="evidence" value="ECO:0007669"/>
    <property type="project" value="TreeGrafter"/>
</dbReference>
<feature type="domain" description="FecR protein" evidence="2">
    <location>
        <begin position="125"/>
        <end position="217"/>
    </location>
</feature>
<accession>A0A4U1G1P7</accession>
<dbReference type="Gene3D" id="2.60.120.1440">
    <property type="match status" value="1"/>
</dbReference>
<evidence type="ECO:0000259" key="3">
    <source>
        <dbReference type="Pfam" id="PF16344"/>
    </source>
</evidence>
<name>A0A4U1G1P7_9SPHI</name>
<dbReference type="Pfam" id="PF04773">
    <property type="entry name" value="FecR"/>
    <property type="match status" value="1"/>
</dbReference>
<dbReference type="RefSeq" id="WP_136882014.1">
    <property type="nucleotide sequence ID" value="NZ_SWDX01000013.1"/>
</dbReference>
<dbReference type="PIRSF" id="PIRSF018266">
    <property type="entry name" value="FecR"/>
    <property type="match status" value="1"/>
</dbReference>
<keyword evidence="1" id="KW-0472">Membrane</keyword>
<reference evidence="4 5" key="1">
    <citation type="submission" date="2019-04" db="EMBL/GenBank/DDBJ databases">
        <title>Pedobacter sp. RP-1-16 sp. nov., isolated from Arctic soil.</title>
        <authorList>
            <person name="Dahal R.H."/>
            <person name="Kim D.-U."/>
        </authorList>
    </citation>
    <scope>NUCLEOTIDE SEQUENCE [LARGE SCALE GENOMIC DNA]</scope>
    <source>
        <strain evidence="4 5">RP-1-16</strain>
    </source>
</reference>
<dbReference type="Proteomes" id="UP000309594">
    <property type="component" value="Unassembled WGS sequence"/>
</dbReference>
<comment type="caution">
    <text evidence="4">The sequence shown here is derived from an EMBL/GenBank/DDBJ whole genome shotgun (WGS) entry which is preliminary data.</text>
</comment>
<evidence type="ECO:0000256" key="1">
    <source>
        <dbReference type="SAM" id="Phobius"/>
    </source>
</evidence>
<organism evidence="4 5">
    <name type="scientific">Pedobacter hiemivivus</name>
    <dbReference type="NCBI Taxonomy" id="2530454"/>
    <lineage>
        <taxon>Bacteria</taxon>
        <taxon>Pseudomonadati</taxon>
        <taxon>Bacteroidota</taxon>
        <taxon>Sphingobacteriia</taxon>
        <taxon>Sphingobacteriales</taxon>
        <taxon>Sphingobacteriaceae</taxon>
        <taxon>Pedobacter</taxon>
    </lineage>
</organism>
<sequence>MIDRSLFNIEDFLVDNTFQLYCAGKDKLCVSYWENYIKAHPEQEATINDAKRLYGILSGHKKPLNSQVNLMQERMDFDQKSFAVQIRKSYTWLKVAAAILLISGIALMYYSNTVSVKPIANLVTNYSTNGAEHKKITLPDGTIILLNAKSTLLLNKNFNVKNREVTLVGEAFFDVTHDKNNPFKVITSDFNINVLGTTFNVKAYPDEPTSEAVLIKGIIVMEGRGDGGNSITLKPSQKVIFYKNLPVLPNIKQSSPVVKRPEITINSYTKSSDSTIVEMAWTQNRLEIQDQSFAELKKTLERWYNVEIVFTDDEIERYHFTATFKNENLVEVLRALQSAEHFKYEIKGNKVIISK</sequence>
<feature type="transmembrane region" description="Helical" evidence="1">
    <location>
        <begin position="90"/>
        <end position="110"/>
    </location>
</feature>
<dbReference type="PANTHER" id="PTHR30273">
    <property type="entry name" value="PERIPLASMIC SIGNAL SENSOR AND SIGMA FACTOR ACTIVATOR FECR-RELATED"/>
    <property type="match status" value="1"/>
</dbReference>
<dbReference type="Pfam" id="PF16344">
    <property type="entry name" value="FecR_C"/>
    <property type="match status" value="1"/>
</dbReference>
<keyword evidence="1" id="KW-1133">Transmembrane helix</keyword>
<keyword evidence="1" id="KW-0812">Transmembrane</keyword>
<evidence type="ECO:0000313" key="4">
    <source>
        <dbReference type="EMBL" id="TKC56183.1"/>
    </source>
</evidence>
<dbReference type="AlphaFoldDB" id="A0A4U1G1P7"/>
<dbReference type="EMBL" id="SWDX01000013">
    <property type="protein sequence ID" value="TKC56183.1"/>
    <property type="molecule type" value="Genomic_DNA"/>
</dbReference>
<evidence type="ECO:0000259" key="2">
    <source>
        <dbReference type="Pfam" id="PF04773"/>
    </source>
</evidence>
<proteinExistence type="predicted"/>